<accession>A0ABS5DY53</accession>
<dbReference type="CDD" id="cd04301">
    <property type="entry name" value="NAT_SF"/>
    <property type="match status" value="1"/>
</dbReference>
<comment type="caution">
    <text evidence="3">The sequence shown here is derived from an EMBL/GenBank/DDBJ whole genome shotgun (WGS) entry which is preliminary data.</text>
</comment>
<protein>
    <submittedName>
        <fullName evidence="3">GNAT family N-acetyltransferase</fullName>
    </submittedName>
</protein>
<organism evidence="3 4">
    <name type="scientific">Ideonella paludis</name>
    <dbReference type="NCBI Taxonomy" id="1233411"/>
    <lineage>
        <taxon>Bacteria</taxon>
        <taxon>Pseudomonadati</taxon>
        <taxon>Pseudomonadota</taxon>
        <taxon>Betaproteobacteria</taxon>
        <taxon>Burkholderiales</taxon>
        <taxon>Sphaerotilaceae</taxon>
        <taxon>Ideonella</taxon>
    </lineage>
</organism>
<evidence type="ECO:0000256" key="1">
    <source>
        <dbReference type="ARBA" id="ARBA00022679"/>
    </source>
</evidence>
<name>A0ABS5DY53_9BURK</name>
<evidence type="ECO:0000259" key="2">
    <source>
        <dbReference type="PROSITE" id="PS51186"/>
    </source>
</evidence>
<proteinExistence type="predicted"/>
<dbReference type="EMBL" id="JAGQDG010000004">
    <property type="protein sequence ID" value="MBQ0936075.1"/>
    <property type="molecule type" value="Genomic_DNA"/>
</dbReference>
<dbReference type="PROSITE" id="PS51186">
    <property type="entry name" value="GNAT"/>
    <property type="match status" value="1"/>
</dbReference>
<keyword evidence="1" id="KW-0808">Transferase</keyword>
<dbReference type="PANTHER" id="PTHR13947">
    <property type="entry name" value="GNAT FAMILY N-ACETYLTRANSFERASE"/>
    <property type="match status" value="1"/>
</dbReference>
<dbReference type="RefSeq" id="WP_210809383.1">
    <property type="nucleotide sequence ID" value="NZ_JAGQDG010000004.1"/>
</dbReference>
<dbReference type="Pfam" id="PF00583">
    <property type="entry name" value="Acetyltransf_1"/>
    <property type="match status" value="1"/>
</dbReference>
<keyword evidence="4" id="KW-1185">Reference proteome</keyword>
<dbReference type="SUPFAM" id="SSF55729">
    <property type="entry name" value="Acyl-CoA N-acyltransferases (Nat)"/>
    <property type="match status" value="1"/>
</dbReference>
<evidence type="ECO:0000313" key="4">
    <source>
        <dbReference type="Proteomes" id="UP000672097"/>
    </source>
</evidence>
<dbReference type="InterPro" id="IPR050769">
    <property type="entry name" value="NAT_camello-type"/>
</dbReference>
<sequence length="147" mass="15784">MNIVITPLAAADALGVKQLLMAGLTERWGHYVPSFNPDIEAFPEAPLGALTLVAKREGALVGTGTLRLLEGPRGEIVRMSTATGSRRMGIAALVLKRLIAHAQASGVKEIMLETTSSWDSAIALYTQHGFVKTHEHDGDSHFALRLD</sequence>
<reference evidence="3 4" key="1">
    <citation type="submission" date="2021-04" db="EMBL/GenBank/DDBJ databases">
        <title>The genome sequence of type strain Ideonella paludis KCTC 32238.</title>
        <authorList>
            <person name="Liu Y."/>
        </authorList>
    </citation>
    <scope>NUCLEOTIDE SEQUENCE [LARGE SCALE GENOMIC DNA]</scope>
    <source>
        <strain evidence="3 4">KCTC 32238</strain>
    </source>
</reference>
<gene>
    <name evidence="3" type="ORF">KAK11_12120</name>
</gene>
<evidence type="ECO:0000313" key="3">
    <source>
        <dbReference type="EMBL" id="MBQ0936075.1"/>
    </source>
</evidence>
<dbReference type="InterPro" id="IPR000182">
    <property type="entry name" value="GNAT_dom"/>
</dbReference>
<dbReference type="InterPro" id="IPR016181">
    <property type="entry name" value="Acyl_CoA_acyltransferase"/>
</dbReference>
<feature type="domain" description="N-acetyltransferase" evidence="2">
    <location>
        <begin position="3"/>
        <end position="147"/>
    </location>
</feature>
<dbReference type="Gene3D" id="3.40.630.30">
    <property type="match status" value="1"/>
</dbReference>
<dbReference type="PANTHER" id="PTHR13947:SF37">
    <property type="entry name" value="LD18367P"/>
    <property type="match status" value="1"/>
</dbReference>
<dbReference type="Proteomes" id="UP000672097">
    <property type="component" value="Unassembled WGS sequence"/>
</dbReference>